<name>A0A7T8K765_CALRO</name>
<reference evidence="2" key="1">
    <citation type="submission" date="2021-01" db="EMBL/GenBank/DDBJ databases">
        <title>Caligus Genome Assembly.</title>
        <authorList>
            <person name="Gallardo-Escarate C."/>
        </authorList>
    </citation>
    <scope>NUCLEOTIDE SEQUENCE [LARGE SCALE GENOMIC DNA]</scope>
</reference>
<organism evidence="1 2">
    <name type="scientific">Caligus rogercresseyi</name>
    <name type="common">Sea louse</name>
    <dbReference type="NCBI Taxonomy" id="217165"/>
    <lineage>
        <taxon>Eukaryota</taxon>
        <taxon>Metazoa</taxon>
        <taxon>Ecdysozoa</taxon>
        <taxon>Arthropoda</taxon>
        <taxon>Crustacea</taxon>
        <taxon>Multicrustacea</taxon>
        <taxon>Hexanauplia</taxon>
        <taxon>Copepoda</taxon>
        <taxon>Siphonostomatoida</taxon>
        <taxon>Caligidae</taxon>
        <taxon>Caligus</taxon>
    </lineage>
</organism>
<evidence type="ECO:0000313" key="2">
    <source>
        <dbReference type="Proteomes" id="UP000595437"/>
    </source>
</evidence>
<evidence type="ECO:0000313" key="1">
    <source>
        <dbReference type="EMBL" id="QQP48639.1"/>
    </source>
</evidence>
<gene>
    <name evidence="1" type="ORF">FKW44_009013</name>
</gene>
<dbReference type="Proteomes" id="UP000595437">
    <property type="component" value="Chromosome 6"/>
</dbReference>
<keyword evidence="2" id="KW-1185">Reference proteome</keyword>
<proteinExistence type="predicted"/>
<dbReference type="EMBL" id="CP045895">
    <property type="protein sequence ID" value="QQP48639.1"/>
    <property type="molecule type" value="Genomic_DNA"/>
</dbReference>
<protein>
    <submittedName>
        <fullName evidence="1">Uncharacterized protein</fullName>
    </submittedName>
</protein>
<accession>A0A7T8K765</accession>
<sequence>MAVNESLEVSLCAQGLKVPIEKVSHLTGLESKVELCSQVLNMLFFLKTYS</sequence>
<dbReference type="AlphaFoldDB" id="A0A7T8K765"/>